<comment type="caution">
    <text evidence="10">Lacks conserved residue(s) required for the propagation of feature annotation.</text>
</comment>
<evidence type="ECO:0000259" key="11">
    <source>
        <dbReference type="PROSITE" id="PS51794"/>
    </source>
</evidence>
<evidence type="ECO:0000256" key="8">
    <source>
        <dbReference type="ARBA" id="ARBA00022989"/>
    </source>
</evidence>
<dbReference type="EMBL" id="CP098400">
    <property type="protein sequence ID" value="URW78526.1"/>
    <property type="molecule type" value="Genomic_DNA"/>
</dbReference>
<comment type="catalytic activity">
    <reaction evidence="1 10">
        <text>2 ATP = 3',3'-c-di-AMP + 2 diphosphate</text>
        <dbReference type="Rhea" id="RHEA:35655"/>
        <dbReference type="ChEBI" id="CHEBI:30616"/>
        <dbReference type="ChEBI" id="CHEBI:33019"/>
        <dbReference type="ChEBI" id="CHEBI:71500"/>
        <dbReference type="EC" id="2.7.7.85"/>
    </reaction>
</comment>
<evidence type="ECO:0000256" key="3">
    <source>
        <dbReference type="ARBA" id="ARBA00022679"/>
    </source>
</evidence>
<keyword evidence="2 10" id="KW-1003">Cell membrane</keyword>
<evidence type="ECO:0000256" key="7">
    <source>
        <dbReference type="ARBA" id="ARBA00022840"/>
    </source>
</evidence>
<dbReference type="EC" id="2.7.7.85" evidence="10"/>
<dbReference type="SUPFAM" id="SSF143597">
    <property type="entry name" value="YojJ-like"/>
    <property type="match status" value="1"/>
</dbReference>
<keyword evidence="9 10" id="KW-0472">Membrane</keyword>
<dbReference type="Gene3D" id="3.40.1700.10">
    <property type="entry name" value="DNA integrity scanning protein, DisA, N-terminal domain"/>
    <property type="match status" value="1"/>
</dbReference>
<dbReference type="NCBIfam" id="TIGR00159">
    <property type="entry name" value="diadenylate cyclase CdaA"/>
    <property type="match status" value="1"/>
</dbReference>
<dbReference type="Proteomes" id="UP001056426">
    <property type="component" value="Chromosome"/>
</dbReference>
<keyword evidence="7 10" id="KW-0067">ATP-binding</keyword>
<keyword evidence="13" id="KW-1185">Reference proteome</keyword>
<accession>A0A9J6ZLW0</accession>
<protein>
    <recommendedName>
        <fullName evidence="10">Diadenylate cyclase</fullName>
        <shortName evidence="10">DAC</shortName>
        <ecNumber evidence="10">2.7.7.85</ecNumber>
    </recommendedName>
    <alternativeName>
        <fullName evidence="10">Cyclic-di-AMP synthase</fullName>
        <shortName evidence="10">c-di-AMP synthase</shortName>
    </alternativeName>
</protein>
<dbReference type="GO" id="GO:0005524">
    <property type="term" value="F:ATP binding"/>
    <property type="evidence" value="ECO:0007669"/>
    <property type="project" value="UniProtKB-UniRule"/>
</dbReference>
<dbReference type="HAMAP" id="MF_01499">
    <property type="entry name" value="DacA"/>
    <property type="match status" value="1"/>
</dbReference>
<organism evidence="12 13">
    <name type="scientific">Xiashengella succiniciproducens</name>
    <dbReference type="NCBI Taxonomy" id="2949635"/>
    <lineage>
        <taxon>Bacteria</taxon>
        <taxon>Pseudomonadati</taxon>
        <taxon>Bacteroidota</taxon>
        <taxon>Bacteroidia</taxon>
        <taxon>Marinilabiliales</taxon>
        <taxon>Marinilabiliaceae</taxon>
        <taxon>Xiashengella</taxon>
    </lineage>
</organism>
<dbReference type="GO" id="GO:0004016">
    <property type="term" value="F:adenylate cyclase activity"/>
    <property type="evidence" value="ECO:0007669"/>
    <property type="project" value="UniProtKB-UniRule"/>
</dbReference>
<keyword evidence="3 10" id="KW-0808">Transferase</keyword>
<reference evidence="12" key="2">
    <citation type="submission" date="2022-06" db="EMBL/GenBank/DDBJ databases">
        <title>Xiashengella guii gen. nov. sp. nov., a bacterium isolated form anaerobic digestion tank.</title>
        <authorList>
            <person name="Huang H."/>
        </authorList>
    </citation>
    <scope>NUCLEOTIDE SEQUENCE</scope>
    <source>
        <strain evidence="12">Ai-910</strain>
    </source>
</reference>
<comment type="similarity">
    <text evidence="10">Belongs to the adenylate cyclase family. DacA/CdaA subfamily.</text>
</comment>
<dbReference type="InterPro" id="IPR034701">
    <property type="entry name" value="CdaA"/>
</dbReference>
<dbReference type="PIRSF" id="PIRSF004793">
    <property type="entry name" value="UCP004793"/>
    <property type="match status" value="1"/>
</dbReference>
<keyword evidence="8 10" id="KW-1133">Transmembrane helix</keyword>
<dbReference type="AlphaFoldDB" id="A0A9J6ZLW0"/>
<evidence type="ECO:0000313" key="12">
    <source>
        <dbReference type="EMBL" id="URW78526.1"/>
    </source>
</evidence>
<dbReference type="InterPro" id="IPR036888">
    <property type="entry name" value="DNA_integrity_DisA_N_sf"/>
</dbReference>
<sequence>MTFLEIRLIDLIDIVLVAWLLYWLYKLIKGTVAVNIFIGIFAFILFWLMIKALNMQLSGAILDNLVNVGVIAIIIVFQPEIRRFLLLLGSKYNIGNRFSVDSLFVSSSPGMLSFQIKPLVSTCEELSRSKTGALIVITRRSELLDYVETGELINAVISKTLLKSIFFKNSPLHDGAVIINQSKIKAAGCILPVSQNMDLPKNVGLRHRAAMGITESTDAVSIVVSEETGRMSFFVGGKGYYNLSTEELEKKVVESMANIK</sequence>
<dbReference type="InterPro" id="IPR045585">
    <property type="entry name" value="CdaA_N"/>
</dbReference>
<dbReference type="InterPro" id="IPR050338">
    <property type="entry name" value="DisA"/>
</dbReference>
<dbReference type="PANTHER" id="PTHR34185">
    <property type="entry name" value="DIADENYLATE CYCLASE"/>
    <property type="match status" value="1"/>
</dbReference>
<evidence type="ECO:0000256" key="10">
    <source>
        <dbReference type="HAMAP-Rule" id="MF_01499"/>
    </source>
</evidence>
<feature type="transmembrane region" description="Helical" evidence="10">
    <location>
        <begin position="56"/>
        <end position="77"/>
    </location>
</feature>
<dbReference type="Pfam" id="PF19293">
    <property type="entry name" value="CdaA_N"/>
    <property type="match status" value="1"/>
</dbReference>
<feature type="transmembrane region" description="Helical" evidence="10">
    <location>
        <begin position="6"/>
        <end position="25"/>
    </location>
</feature>
<dbReference type="InterPro" id="IPR003390">
    <property type="entry name" value="DNA_integrity_scan_DisA_N"/>
</dbReference>
<dbReference type="PANTHER" id="PTHR34185:SF1">
    <property type="entry name" value="DIADENYLATE CYCLASE"/>
    <property type="match status" value="1"/>
</dbReference>
<dbReference type="PROSITE" id="PS51794">
    <property type="entry name" value="DAC"/>
    <property type="match status" value="1"/>
</dbReference>
<evidence type="ECO:0000256" key="5">
    <source>
        <dbReference type="ARBA" id="ARBA00022695"/>
    </source>
</evidence>
<keyword evidence="4 10" id="KW-0812">Transmembrane</keyword>
<evidence type="ECO:0000256" key="1">
    <source>
        <dbReference type="ARBA" id="ARBA00000877"/>
    </source>
</evidence>
<comment type="subunit">
    <text evidence="10">Probably a homodimer.</text>
</comment>
<evidence type="ECO:0000313" key="13">
    <source>
        <dbReference type="Proteomes" id="UP001056426"/>
    </source>
</evidence>
<gene>
    <name evidence="12" type="primary">cdaA</name>
    <name evidence="10" type="synonym">dacA</name>
    <name evidence="12" type="ORF">M9189_06565</name>
</gene>
<dbReference type="KEGG" id="alkq:M9189_06565"/>
<keyword evidence="6 10" id="KW-0547">Nucleotide-binding</keyword>
<evidence type="ECO:0000256" key="4">
    <source>
        <dbReference type="ARBA" id="ARBA00022692"/>
    </source>
</evidence>
<keyword evidence="5 10" id="KW-0548">Nucleotidyltransferase</keyword>
<name>A0A9J6ZLW0_9BACT</name>
<dbReference type="GO" id="GO:0006171">
    <property type="term" value="P:cAMP biosynthetic process"/>
    <property type="evidence" value="ECO:0007669"/>
    <property type="project" value="InterPro"/>
</dbReference>
<dbReference type="InterPro" id="IPR014046">
    <property type="entry name" value="C-di-AMP_synthase"/>
</dbReference>
<dbReference type="RefSeq" id="WP_250721890.1">
    <property type="nucleotide sequence ID" value="NZ_CP098400.1"/>
</dbReference>
<dbReference type="Pfam" id="PF02457">
    <property type="entry name" value="DAC"/>
    <property type="match status" value="1"/>
</dbReference>
<dbReference type="GO" id="GO:0106408">
    <property type="term" value="F:diadenylate cyclase activity"/>
    <property type="evidence" value="ECO:0007669"/>
    <property type="project" value="UniProtKB-EC"/>
</dbReference>
<evidence type="ECO:0000256" key="9">
    <source>
        <dbReference type="ARBA" id="ARBA00023136"/>
    </source>
</evidence>
<dbReference type="FunFam" id="3.40.1700.10:FF:000002">
    <property type="entry name" value="Diadenylate cyclase"/>
    <property type="match status" value="1"/>
</dbReference>
<proteinExistence type="inferred from homology"/>
<comment type="function">
    <text evidence="10">Catalyzes the condensation of 2 ATP molecules into cyclic di-AMP (c-di-AMP), a second messenger used to regulate differing processes in different bacteria.</text>
</comment>
<feature type="transmembrane region" description="Helical" evidence="10">
    <location>
        <begin position="32"/>
        <end position="50"/>
    </location>
</feature>
<feature type="domain" description="DAC" evidence="11">
    <location>
        <begin position="78"/>
        <end position="245"/>
    </location>
</feature>
<evidence type="ECO:0000256" key="6">
    <source>
        <dbReference type="ARBA" id="ARBA00022741"/>
    </source>
</evidence>
<reference evidence="12" key="1">
    <citation type="submission" date="2022-05" db="EMBL/GenBank/DDBJ databases">
        <authorList>
            <person name="Sun X."/>
        </authorList>
    </citation>
    <scope>NUCLEOTIDE SEQUENCE</scope>
    <source>
        <strain evidence="12">Ai-910</strain>
    </source>
</reference>
<evidence type="ECO:0000256" key="2">
    <source>
        <dbReference type="ARBA" id="ARBA00022475"/>
    </source>
</evidence>